<evidence type="ECO:0000313" key="5">
    <source>
        <dbReference type="EMBL" id="MQY14296.1"/>
    </source>
</evidence>
<keyword evidence="1" id="KW-0805">Transcription regulation</keyword>
<dbReference type="PANTHER" id="PTHR44846:SF1">
    <property type="entry name" value="MANNOSYL-D-GLYCERATE TRANSPORT_METABOLISM SYSTEM REPRESSOR MNGR-RELATED"/>
    <property type="match status" value="1"/>
</dbReference>
<evidence type="ECO:0000256" key="2">
    <source>
        <dbReference type="ARBA" id="ARBA00023125"/>
    </source>
</evidence>
<dbReference type="Pfam" id="PF00392">
    <property type="entry name" value="GntR"/>
    <property type="match status" value="1"/>
</dbReference>
<dbReference type="SMART" id="SM00345">
    <property type="entry name" value="HTH_GNTR"/>
    <property type="match status" value="1"/>
</dbReference>
<dbReference type="InterPro" id="IPR036388">
    <property type="entry name" value="WH-like_DNA-bd_sf"/>
</dbReference>
<comment type="caution">
    <text evidence="5">The sequence shown here is derived from an EMBL/GenBank/DDBJ whole genome shotgun (WGS) entry which is preliminary data.</text>
</comment>
<dbReference type="PROSITE" id="PS50949">
    <property type="entry name" value="HTH_GNTR"/>
    <property type="match status" value="1"/>
</dbReference>
<evidence type="ECO:0000256" key="1">
    <source>
        <dbReference type="ARBA" id="ARBA00023015"/>
    </source>
</evidence>
<evidence type="ECO:0000256" key="3">
    <source>
        <dbReference type="ARBA" id="ARBA00023163"/>
    </source>
</evidence>
<name>A0A7K0CLD5_9ACTN</name>
<proteinExistence type="predicted"/>
<sequence length="81" mass="9108">MEWDPLRSRWEQVHEVITARIRAGTYPPGQRIPSLLDIQAEFGIANVTARKVLVKLREDGLVVSPPGMGTFVVRELPPETD</sequence>
<dbReference type="InterPro" id="IPR000524">
    <property type="entry name" value="Tscrpt_reg_HTH_GntR"/>
</dbReference>
<protein>
    <recommendedName>
        <fullName evidence="4">HTH gntR-type domain-containing protein</fullName>
    </recommendedName>
</protein>
<dbReference type="Gene3D" id="1.10.10.10">
    <property type="entry name" value="Winged helix-like DNA-binding domain superfamily/Winged helix DNA-binding domain"/>
    <property type="match status" value="1"/>
</dbReference>
<dbReference type="GO" id="GO:0045892">
    <property type="term" value="P:negative regulation of DNA-templated transcription"/>
    <property type="evidence" value="ECO:0007669"/>
    <property type="project" value="TreeGrafter"/>
</dbReference>
<dbReference type="Proteomes" id="UP000466345">
    <property type="component" value="Unassembled WGS sequence"/>
</dbReference>
<evidence type="ECO:0000259" key="4">
    <source>
        <dbReference type="PROSITE" id="PS50949"/>
    </source>
</evidence>
<evidence type="ECO:0000313" key="6">
    <source>
        <dbReference type="Proteomes" id="UP000466345"/>
    </source>
</evidence>
<accession>A0A7K0CLD5</accession>
<dbReference type="PANTHER" id="PTHR44846">
    <property type="entry name" value="MANNOSYL-D-GLYCERATE TRANSPORT/METABOLISM SYSTEM REPRESSOR MNGR-RELATED"/>
    <property type="match status" value="1"/>
</dbReference>
<dbReference type="OrthoDB" id="4338617at2"/>
<dbReference type="CDD" id="cd07377">
    <property type="entry name" value="WHTH_GntR"/>
    <property type="match status" value="1"/>
</dbReference>
<dbReference type="InterPro" id="IPR050679">
    <property type="entry name" value="Bact_HTH_transcr_reg"/>
</dbReference>
<keyword evidence="2" id="KW-0238">DNA-binding</keyword>
<feature type="domain" description="HTH gntR-type" evidence="4">
    <location>
        <begin position="7"/>
        <end position="75"/>
    </location>
</feature>
<dbReference type="InterPro" id="IPR036390">
    <property type="entry name" value="WH_DNA-bd_sf"/>
</dbReference>
<dbReference type="GO" id="GO:0003677">
    <property type="term" value="F:DNA binding"/>
    <property type="evidence" value="ECO:0007669"/>
    <property type="project" value="UniProtKB-KW"/>
</dbReference>
<organism evidence="5 6">
    <name type="scientific">Streptomyces smaragdinus</name>
    <dbReference type="NCBI Taxonomy" id="2585196"/>
    <lineage>
        <taxon>Bacteria</taxon>
        <taxon>Bacillati</taxon>
        <taxon>Actinomycetota</taxon>
        <taxon>Actinomycetes</taxon>
        <taxon>Kitasatosporales</taxon>
        <taxon>Streptomycetaceae</taxon>
        <taxon>Streptomyces</taxon>
    </lineage>
</organism>
<keyword evidence="3" id="KW-0804">Transcription</keyword>
<gene>
    <name evidence="5" type="ORF">SRB5_44600</name>
</gene>
<dbReference type="RefSeq" id="WP_153454852.1">
    <property type="nucleotide sequence ID" value="NZ_WEGJ01000020.1"/>
</dbReference>
<keyword evidence="6" id="KW-1185">Reference proteome</keyword>
<reference evidence="5 6" key="1">
    <citation type="submission" date="2019-10" db="EMBL/GenBank/DDBJ databases">
        <title>Streptomyces smaragdinus sp. nov. and Streptomyces fabii sp. nov., isolated from the gut of fungus growing-termite Macrotermes natalensis.</title>
        <authorList>
            <person name="Schwitalla J."/>
            <person name="Benndorf R."/>
            <person name="Martin K."/>
            <person name="De Beer W."/>
            <person name="Kaster A.-K."/>
            <person name="Vollmers J."/>
            <person name="Poulsen M."/>
            <person name="Beemelmanns C."/>
        </authorList>
    </citation>
    <scope>NUCLEOTIDE SEQUENCE [LARGE SCALE GENOMIC DNA]</scope>
    <source>
        <strain evidence="5 6">RB5</strain>
    </source>
</reference>
<dbReference type="EMBL" id="WEGJ01000020">
    <property type="protein sequence ID" value="MQY14296.1"/>
    <property type="molecule type" value="Genomic_DNA"/>
</dbReference>
<dbReference type="AlphaFoldDB" id="A0A7K0CLD5"/>
<dbReference type="SUPFAM" id="SSF46785">
    <property type="entry name" value="Winged helix' DNA-binding domain"/>
    <property type="match status" value="1"/>
</dbReference>
<dbReference type="GO" id="GO:0003700">
    <property type="term" value="F:DNA-binding transcription factor activity"/>
    <property type="evidence" value="ECO:0007669"/>
    <property type="project" value="InterPro"/>
</dbReference>